<dbReference type="RefSeq" id="WP_007391260.1">
    <property type="nucleotide sequence ID" value="NZ_AFIJ01000032.1"/>
</dbReference>
<sequence>MSLYKYFELTDNINKGVITRINETHPSKQYKYIPKEKNGYAPGL</sequence>
<keyword evidence="2" id="KW-1185">Reference proteome</keyword>
<organism evidence="1 2">
    <name type="scientific">Megasphaera lornae</name>
    <dbReference type="NCBI Taxonomy" id="1000568"/>
    <lineage>
        <taxon>Bacteria</taxon>
        <taxon>Bacillati</taxon>
        <taxon>Bacillota</taxon>
        <taxon>Negativicutes</taxon>
        <taxon>Veillonellales</taxon>
        <taxon>Veillonellaceae</taxon>
        <taxon>Megasphaera</taxon>
    </lineage>
</organism>
<gene>
    <name evidence="1" type="ORF">HMPREF1039_0413</name>
</gene>
<comment type="caution">
    <text evidence="1">The sequence shown here is derived from an EMBL/GenBank/DDBJ whole genome shotgun (WGS) entry which is preliminary data.</text>
</comment>
<reference evidence="1 2" key="1">
    <citation type="submission" date="2011-04" db="EMBL/GenBank/DDBJ databases">
        <authorList>
            <person name="Harkins D.M."/>
            <person name="Madupu R."/>
            <person name="Durkin A.S."/>
            <person name="Torralba M."/>
            <person name="Methe B."/>
            <person name="Sutton G.G."/>
            <person name="Nelson K.E."/>
        </authorList>
    </citation>
    <scope>NUCLEOTIDE SEQUENCE [LARGE SCALE GENOMIC DNA]</scope>
    <source>
        <strain evidence="1 2">UPII 199-6</strain>
    </source>
</reference>
<evidence type="ECO:0000313" key="1">
    <source>
        <dbReference type="EMBL" id="EGL39888.1"/>
    </source>
</evidence>
<protein>
    <submittedName>
        <fullName evidence="1">Uncharacterized protein</fullName>
    </submittedName>
</protein>
<evidence type="ECO:0000313" key="2">
    <source>
        <dbReference type="Proteomes" id="UP000004018"/>
    </source>
</evidence>
<dbReference type="Proteomes" id="UP000004018">
    <property type="component" value="Unassembled WGS sequence"/>
</dbReference>
<dbReference type="EMBL" id="AFIJ01000032">
    <property type="protein sequence ID" value="EGL39888.1"/>
    <property type="molecule type" value="Genomic_DNA"/>
</dbReference>
<name>A0ABN0D013_9FIRM</name>
<accession>A0ABN0D013</accession>
<proteinExistence type="predicted"/>